<dbReference type="EMBL" id="FOFD01000006">
    <property type="protein sequence ID" value="SER60367.1"/>
    <property type="molecule type" value="Genomic_DNA"/>
</dbReference>
<dbReference type="SUPFAM" id="SSF103481">
    <property type="entry name" value="Multidrug resistance efflux transporter EmrE"/>
    <property type="match status" value="1"/>
</dbReference>
<keyword evidence="4" id="KW-1185">Reference proteome</keyword>
<feature type="transmembrane region" description="Helical" evidence="1">
    <location>
        <begin position="121"/>
        <end position="139"/>
    </location>
</feature>
<dbReference type="InterPro" id="IPR000620">
    <property type="entry name" value="EamA_dom"/>
</dbReference>
<feature type="domain" description="EamA" evidence="2">
    <location>
        <begin position="4"/>
        <end position="135"/>
    </location>
</feature>
<keyword evidence="1" id="KW-1133">Transmembrane helix</keyword>
<gene>
    <name evidence="3" type="ORF">SAMN04489841_4205</name>
</gene>
<dbReference type="RefSeq" id="WP_090621340.1">
    <property type="nucleotide sequence ID" value="NZ_FOFD01000006.1"/>
</dbReference>
<reference evidence="4" key="1">
    <citation type="submission" date="2016-10" db="EMBL/GenBank/DDBJ databases">
        <authorList>
            <person name="Varghese N."/>
            <person name="Submissions S."/>
        </authorList>
    </citation>
    <scope>NUCLEOTIDE SEQUENCE [LARGE SCALE GENOMIC DNA]</scope>
    <source>
        <strain evidence="4">DSM 25055</strain>
    </source>
</reference>
<evidence type="ECO:0000256" key="1">
    <source>
        <dbReference type="SAM" id="Phobius"/>
    </source>
</evidence>
<name>A0A1H9QIX2_9EURY</name>
<evidence type="ECO:0000313" key="3">
    <source>
        <dbReference type="EMBL" id="SER60367.1"/>
    </source>
</evidence>
<dbReference type="GO" id="GO:0016020">
    <property type="term" value="C:membrane"/>
    <property type="evidence" value="ECO:0007669"/>
    <property type="project" value="InterPro"/>
</dbReference>
<sequence length="140" mass="14235">MEYLLWVIVALVAYGLMAPLTSVVTTDVPPAVALFLSTTIFLCLTAVVLVTTSTGRPADATTPSAGIVYVAGLFLSTGILAYYQALEDGPVSVVVPIYGLFIVGSSIIGIAVLGEELTATRVAGIVVAAIAIYLAAGGAE</sequence>
<dbReference type="InterPro" id="IPR037185">
    <property type="entry name" value="EmrE-like"/>
</dbReference>
<feature type="transmembrane region" description="Helical" evidence="1">
    <location>
        <begin position="32"/>
        <end position="52"/>
    </location>
</feature>
<feature type="transmembrane region" description="Helical" evidence="1">
    <location>
        <begin position="95"/>
        <end position="114"/>
    </location>
</feature>
<proteinExistence type="predicted"/>
<dbReference type="Gene3D" id="1.10.3730.20">
    <property type="match status" value="1"/>
</dbReference>
<dbReference type="AlphaFoldDB" id="A0A1H9QIX2"/>
<keyword evidence="1" id="KW-0812">Transmembrane</keyword>
<dbReference type="Pfam" id="PF00892">
    <property type="entry name" value="EamA"/>
    <property type="match status" value="1"/>
</dbReference>
<evidence type="ECO:0000313" key="4">
    <source>
        <dbReference type="Proteomes" id="UP000199114"/>
    </source>
</evidence>
<keyword evidence="1" id="KW-0472">Membrane</keyword>
<dbReference type="OrthoDB" id="156473at2157"/>
<accession>A0A1H9QIX2</accession>
<organism evidence="3 4">
    <name type="scientific">Natrinema salaciae</name>
    <dbReference type="NCBI Taxonomy" id="1186196"/>
    <lineage>
        <taxon>Archaea</taxon>
        <taxon>Methanobacteriati</taxon>
        <taxon>Methanobacteriota</taxon>
        <taxon>Stenosarchaea group</taxon>
        <taxon>Halobacteria</taxon>
        <taxon>Halobacteriales</taxon>
        <taxon>Natrialbaceae</taxon>
        <taxon>Natrinema</taxon>
    </lineage>
</organism>
<evidence type="ECO:0000259" key="2">
    <source>
        <dbReference type="Pfam" id="PF00892"/>
    </source>
</evidence>
<dbReference type="Proteomes" id="UP000199114">
    <property type="component" value="Unassembled WGS sequence"/>
</dbReference>
<protein>
    <submittedName>
        <fullName evidence="3">Transporter family protein</fullName>
    </submittedName>
</protein>
<feature type="transmembrane region" description="Helical" evidence="1">
    <location>
        <begin position="64"/>
        <end position="83"/>
    </location>
</feature>
<dbReference type="STRING" id="1186196.SAMN04489841_4205"/>